<dbReference type="PANTHER" id="PTHR33048">
    <property type="entry name" value="PTH11-LIKE INTEGRAL MEMBRANE PROTEIN (AFU_ORTHOLOGUE AFUA_5G11245)"/>
    <property type="match status" value="1"/>
</dbReference>
<gene>
    <name evidence="9" type="ORF">MMYC01_205889</name>
</gene>
<proteinExistence type="inferred from homology"/>
<evidence type="ECO:0000256" key="6">
    <source>
        <dbReference type="SAM" id="MobiDB-lite"/>
    </source>
</evidence>
<feature type="transmembrane region" description="Helical" evidence="7">
    <location>
        <begin position="175"/>
        <end position="198"/>
    </location>
</feature>
<feature type="transmembrane region" description="Helical" evidence="7">
    <location>
        <begin position="49"/>
        <end position="68"/>
    </location>
</feature>
<sequence length="349" mass="38374">MDDSTYAADQWRQDELVITASIFTSLSILIVTTRSFVRAVLIRKFGADDATIVVALLFCICYLAEIIIGKQNGIGHAMSELSLDNMLNQIKASLVTLAIQLTYYAAVSFIKFSILCMYLRFVATPTLRRVCIGMIVFHSLFFIVCIAVTLAQCQPLHKMWDIMGTVDGKCINTTAFFYFTSGFNIVTDVIILALPIRTLIGINRPLKEKIALVCVFGVGTFATIVAMVRLHTIYTYTLAEDPFQNGILVNLWSVIEINVAVGCASAPALKPLFTPQTLMSARRGSTPHHHSGYEYHSRGRSGIKSKMSVDQSFAARDINMGPIVPSSHTQISGGKLESDSGSTHQILTD</sequence>
<comment type="similarity">
    <text evidence="5">Belongs to the SAT4 family.</text>
</comment>
<evidence type="ECO:0000256" key="2">
    <source>
        <dbReference type="ARBA" id="ARBA00022692"/>
    </source>
</evidence>
<dbReference type="Proteomes" id="UP000078237">
    <property type="component" value="Unassembled WGS sequence"/>
</dbReference>
<comment type="caution">
    <text evidence="9">The sequence shown here is derived from an EMBL/GenBank/DDBJ whole genome shotgun (WGS) entry which is preliminary data.</text>
</comment>
<dbReference type="AlphaFoldDB" id="A0A175W3Y1"/>
<organism evidence="9 10">
    <name type="scientific">Madurella mycetomatis</name>
    <dbReference type="NCBI Taxonomy" id="100816"/>
    <lineage>
        <taxon>Eukaryota</taxon>
        <taxon>Fungi</taxon>
        <taxon>Dikarya</taxon>
        <taxon>Ascomycota</taxon>
        <taxon>Pezizomycotina</taxon>
        <taxon>Sordariomycetes</taxon>
        <taxon>Sordariomycetidae</taxon>
        <taxon>Sordariales</taxon>
        <taxon>Sordariales incertae sedis</taxon>
        <taxon>Madurella</taxon>
    </lineage>
</organism>
<evidence type="ECO:0000313" key="9">
    <source>
        <dbReference type="EMBL" id="KXX78406.1"/>
    </source>
</evidence>
<dbReference type="GO" id="GO:0016020">
    <property type="term" value="C:membrane"/>
    <property type="evidence" value="ECO:0007669"/>
    <property type="project" value="UniProtKB-SubCell"/>
</dbReference>
<feature type="transmembrane region" description="Helical" evidence="7">
    <location>
        <begin position="16"/>
        <end position="37"/>
    </location>
</feature>
<evidence type="ECO:0000256" key="5">
    <source>
        <dbReference type="ARBA" id="ARBA00038359"/>
    </source>
</evidence>
<feature type="region of interest" description="Disordered" evidence="6">
    <location>
        <begin position="324"/>
        <end position="349"/>
    </location>
</feature>
<dbReference type="STRING" id="100816.A0A175W3Y1"/>
<dbReference type="InterPro" id="IPR052337">
    <property type="entry name" value="SAT4-like"/>
</dbReference>
<feature type="transmembrane region" description="Helical" evidence="7">
    <location>
        <begin position="251"/>
        <end position="273"/>
    </location>
</feature>
<keyword evidence="2 7" id="KW-0812">Transmembrane</keyword>
<dbReference type="InterPro" id="IPR049326">
    <property type="entry name" value="Rhodopsin_dom_fungi"/>
</dbReference>
<reference evidence="9 10" key="1">
    <citation type="journal article" date="2016" name="Genome Announc.">
        <title>Genome Sequence of Madurella mycetomatis mm55, Isolated from a Human Mycetoma Case in Sudan.</title>
        <authorList>
            <person name="Smit S."/>
            <person name="Derks M.F."/>
            <person name="Bervoets S."/>
            <person name="Fahal A."/>
            <person name="van Leeuwen W."/>
            <person name="van Belkum A."/>
            <person name="van de Sande W.W."/>
        </authorList>
    </citation>
    <scope>NUCLEOTIDE SEQUENCE [LARGE SCALE GENOMIC DNA]</scope>
    <source>
        <strain evidence="10">mm55</strain>
    </source>
</reference>
<comment type="subcellular location">
    <subcellularLocation>
        <location evidence="1">Membrane</location>
        <topology evidence="1">Multi-pass membrane protein</topology>
    </subcellularLocation>
</comment>
<dbReference type="VEuPathDB" id="FungiDB:MMYC01_205889"/>
<accession>A0A175W3Y1</accession>
<feature type="domain" description="Rhodopsin" evidence="8">
    <location>
        <begin position="34"/>
        <end position="273"/>
    </location>
</feature>
<feature type="compositionally biased region" description="Polar residues" evidence="6">
    <location>
        <begin position="339"/>
        <end position="349"/>
    </location>
</feature>
<evidence type="ECO:0000313" key="10">
    <source>
        <dbReference type="Proteomes" id="UP000078237"/>
    </source>
</evidence>
<dbReference type="OrthoDB" id="5329176at2759"/>
<keyword evidence="4 7" id="KW-0472">Membrane</keyword>
<keyword evidence="10" id="KW-1185">Reference proteome</keyword>
<dbReference type="Pfam" id="PF20684">
    <property type="entry name" value="Fung_rhodopsin"/>
    <property type="match status" value="1"/>
</dbReference>
<dbReference type="EMBL" id="LCTW02000121">
    <property type="protein sequence ID" value="KXX78406.1"/>
    <property type="molecule type" value="Genomic_DNA"/>
</dbReference>
<dbReference type="PANTHER" id="PTHR33048:SF123">
    <property type="entry name" value="INTEGRAL MEMBRANE PROTEIN"/>
    <property type="match status" value="1"/>
</dbReference>
<evidence type="ECO:0000256" key="7">
    <source>
        <dbReference type="SAM" id="Phobius"/>
    </source>
</evidence>
<feature type="transmembrane region" description="Helical" evidence="7">
    <location>
        <begin position="101"/>
        <end position="123"/>
    </location>
</feature>
<evidence type="ECO:0000256" key="1">
    <source>
        <dbReference type="ARBA" id="ARBA00004141"/>
    </source>
</evidence>
<feature type="transmembrane region" description="Helical" evidence="7">
    <location>
        <begin position="210"/>
        <end position="231"/>
    </location>
</feature>
<name>A0A175W3Y1_9PEZI</name>
<evidence type="ECO:0000259" key="8">
    <source>
        <dbReference type="Pfam" id="PF20684"/>
    </source>
</evidence>
<keyword evidence="3 7" id="KW-1133">Transmembrane helix</keyword>
<evidence type="ECO:0000256" key="4">
    <source>
        <dbReference type="ARBA" id="ARBA00023136"/>
    </source>
</evidence>
<feature type="transmembrane region" description="Helical" evidence="7">
    <location>
        <begin position="130"/>
        <end position="151"/>
    </location>
</feature>
<evidence type="ECO:0000256" key="3">
    <source>
        <dbReference type="ARBA" id="ARBA00022989"/>
    </source>
</evidence>
<protein>
    <recommendedName>
        <fullName evidence="8">Rhodopsin domain-containing protein</fullName>
    </recommendedName>
</protein>